<dbReference type="Pfam" id="PF00014">
    <property type="entry name" value="Kunitz_BPTI"/>
    <property type="match status" value="1"/>
</dbReference>
<organism evidence="3">
    <name type="scientific">Amblyomma triste</name>
    <name type="common">Neotropical tick</name>
    <dbReference type="NCBI Taxonomy" id="251400"/>
    <lineage>
        <taxon>Eukaryota</taxon>
        <taxon>Metazoa</taxon>
        <taxon>Ecdysozoa</taxon>
        <taxon>Arthropoda</taxon>
        <taxon>Chelicerata</taxon>
        <taxon>Arachnida</taxon>
        <taxon>Acari</taxon>
        <taxon>Parasitiformes</taxon>
        <taxon>Ixodida</taxon>
        <taxon>Ixodoidea</taxon>
        <taxon>Ixodidae</taxon>
        <taxon>Amblyomminae</taxon>
        <taxon>Amblyomma</taxon>
    </lineage>
</organism>
<feature type="chain" id="PRO_5001516699" description="BPTI/Kunitz inhibitor domain-containing protein" evidence="1">
    <location>
        <begin position="21"/>
        <end position="97"/>
    </location>
</feature>
<evidence type="ECO:0000259" key="2">
    <source>
        <dbReference type="PROSITE" id="PS50279"/>
    </source>
</evidence>
<dbReference type="EMBL" id="GBBM01005032">
    <property type="protein sequence ID" value="JAC30386.1"/>
    <property type="molecule type" value="mRNA"/>
</dbReference>
<dbReference type="InterPro" id="IPR002223">
    <property type="entry name" value="Kunitz_BPTI"/>
</dbReference>
<accession>A0A023G833</accession>
<evidence type="ECO:0000313" key="3">
    <source>
        <dbReference type="EMBL" id="JAC30386.1"/>
    </source>
</evidence>
<keyword evidence="1" id="KW-0732">Signal</keyword>
<name>A0A023G833_AMBTT</name>
<reference evidence="3" key="1">
    <citation type="submission" date="2014-03" db="EMBL/GenBank/DDBJ databases">
        <title>The sialotranscriptome of Amblyomma triste, Amblyomma parvum and Amblyomma cajennense ticks, uncovered by 454-based RNA-seq.</title>
        <authorList>
            <person name="Garcia G.R."/>
            <person name="Gardinassi L.G."/>
            <person name="Ribeiro J.M."/>
            <person name="Anatriello E."/>
            <person name="Ferreira B.R."/>
            <person name="Moreira H.N."/>
            <person name="Mafra C."/>
            <person name="Olegario M.M."/>
            <person name="Szabo P.J."/>
            <person name="Miranda-Santos I.K."/>
            <person name="Maruyama S.R."/>
        </authorList>
    </citation>
    <scope>NUCLEOTIDE SEQUENCE</scope>
    <source>
        <strain evidence="3">Mato Grasso do Sul</strain>
        <tissue evidence="3">Salivary glands</tissue>
    </source>
</reference>
<dbReference type="SMART" id="SM00131">
    <property type="entry name" value="KU"/>
    <property type="match status" value="1"/>
</dbReference>
<dbReference type="SUPFAM" id="SSF57362">
    <property type="entry name" value="BPTI-like"/>
    <property type="match status" value="1"/>
</dbReference>
<dbReference type="PRINTS" id="PR00759">
    <property type="entry name" value="BASICPTASE"/>
</dbReference>
<sequence length="97" mass="11150">MYTMTCFWLIFCLVFLSAHGLPNEEICNLDAEEGRCPEREPPYEGWYFESKRGYCGRFKWDACGGNDNQFSNCTSCMKFCTGHPEPEKVCREVIGAP</sequence>
<feature type="domain" description="BPTI/Kunitz inhibitor" evidence="2">
    <location>
        <begin position="27"/>
        <end position="80"/>
    </location>
</feature>
<dbReference type="Gene3D" id="4.10.410.10">
    <property type="entry name" value="Pancreatic trypsin inhibitor Kunitz domain"/>
    <property type="match status" value="1"/>
</dbReference>
<proteinExistence type="evidence at transcript level"/>
<protein>
    <recommendedName>
        <fullName evidence="2">BPTI/Kunitz inhibitor domain-containing protein</fullName>
    </recommendedName>
</protein>
<dbReference type="PROSITE" id="PS50279">
    <property type="entry name" value="BPTI_KUNITZ_2"/>
    <property type="match status" value="1"/>
</dbReference>
<dbReference type="GO" id="GO:0004867">
    <property type="term" value="F:serine-type endopeptidase inhibitor activity"/>
    <property type="evidence" value="ECO:0007669"/>
    <property type="project" value="InterPro"/>
</dbReference>
<feature type="signal peptide" evidence="1">
    <location>
        <begin position="1"/>
        <end position="20"/>
    </location>
</feature>
<dbReference type="InterPro" id="IPR036880">
    <property type="entry name" value="Kunitz_BPTI_sf"/>
</dbReference>
<dbReference type="AlphaFoldDB" id="A0A023G833"/>
<evidence type="ECO:0000256" key="1">
    <source>
        <dbReference type="SAM" id="SignalP"/>
    </source>
</evidence>